<evidence type="ECO:0000313" key="3">
    <source>
        <dbReference type="EMBL" id="CAH2094542.1"/>
    </source>
</evidence>
<gene>
    <name evidence="3" type="ORF">EEDITHA_LOCUS10097</name>
</gene>
<keyword evidence="2" id="KW-0812">Transmembrane</keyword>
<dbReference type="AlphaFoldDB" id="A0AAU9U6R0"/>
<feature type="compositionally biased region" description="Polar residues" evidence="1">
    <location>
        <begin position="340"/>
        <end position="363"/>
    </location>
</feature>
<keyword evidence="4" id="KW-1185">Reference proteome</keyword>
<feature type="compositionally biased region" description="Polar residues" evidence="1">
    <location>
        <begin position="116"/>
        <end position="131"/>
    </location>
</feature>
<keyword evidence="2" id="KW-1133">Transmembrane helix</keyword>
<feature type="transmembrane region" description="Helical" evidence="2">
    <location>
        <begin position="24"/>
        <end position="44"/>
    </location>
</feature>
<comment type="caution">
    <text evidence="3">The sequence shown here is derived from an EMBL/GenBank/DDBJ whole genome shotgun (WGS) entry which is preliminary data.</text>
</comment>
<dbReference type="EMBL" id="CAKOGL010000014">
    <property type="protein sequence ID" value="CAH2094542.1"/>
    <property type="molecule type" value="Genomic_DNA"/>
</dbReference>
<feature type="transmembrane region" description="Helical" evidence="2">
    <location>
        <begin position="174"/>
        <end position="194"/>
    </location>
</feature>
<proteinExistence type="predicted"/>
<feature type="region of interest" description="Disordered" evidence="1">
    <location>
        <begin position="108"/>
        <end position="131"/>
    </location>
</feature>
<evidence type="ECO:0000313" key="4">
    <source>
        <dbReference type="Proteomes" id="UP001153954"/>
    </source>
</evidence>
<keyword evidence="2" id="KW-0472">Membrane</keyword>
<feature type="transmembrane region" description="Helical" evidence="2">
    <location>
        <begin position="206"/>
        <end position="225"/>
    </location>
</feature>
<protein>
    <submittedName>
        <fullName evidence="3">Uncharacterized protein</fullName>
    </submittedName>
</protein>
<evidence type="ECO:0000256" key="2">
    <source>
        <dbReference type="SAM" id="Phobius"/>
    </source>
</evidence>
<reference evidence="3" key="1">
    <citation type="submission" date="2022-03" db="EMBL/GenBank/DDBJ databases">
        <authorList>
            <person name="Tunstrom K."/>
        </authorList>
    </citation>
    <scope>NUCLEOTIDE SEQUENCE</scope>
</reference>
<dbReference type="Proteomes" id="UP001153954">
    <property type="component" value="Unassembled WGS sequence"/>
</dbReference>
<organism evidence="3 4">
    <name type="scientific">Euphydryas editha</name>
    <name type="common">Edith's checkerspot</name>
    <dbReference type="NCBI Taxonomy" id="104508"/>
    <lineage>
        <taxon>Eukaryota</taxon>
        <taxon>Metazoa</taxon>
        <taxon>Ecdysozoa</taxon>
        <taxon>Arthropoda</taxon>
        <taxon>Hexapoda</taxon>
        <taxon>Insecta</taxon>
        <taxon>Pterygota</taxon>
        <taxon>Neoptera</taxon>
        <taxon>Endopterygota</taxon>
        <taxon>Lepidoptera</taxon>
        <taxon>Glossata</taxon>
        <taxon>Ditrysia</taxon>
        <taxon>Papilionoidea</taxon>
        <taxon>Nymphalidae</taxon>
        <taxon>Nymphalinae</taxon>
        <taxon>Euphydryas</taxon>
    </lineage>
</organism>
<name>A0AAU9U6R0_EUPED</name>
<feature type="region of interest" description="Disordered" evidence="1">
    <location>
        <begin position="320"/>
        <end position="379"/>
    </location>
</feature>
<evidence type="ECO:0000256" key="1">
    <source>
        <dbReference type="SAM" id="MobiDB-lite"/>
    </source>
</evidence>
<accession>A0AAU9U6R0</accession>
<sequence length="393" mass="44250">MTILLYDYRELEERSARYLNVWKAWHLILYALAAIFGILNYVFLQNTMQLVDNNCVLYPRDLEFRFIDLPDVPEIYSSVNKTTGILNDSNYTKIEDNQKTQNISAQEENGKEKNVTQENNPNTNITTQNETYPGNISNDVNIITVNETHRLVLDTSRTLFGYDSDCQYAEYMPIMSMIVAAAWATFFTMCPAGGYSRSGLQQPWRILVPALFFSLLMVGLTGHSFTSTNRGLYAFCSAFYNVTNATTCSSVNPYLERAWNASWSFGGRAAAVRAASAGVWASWACAAALFLARCLTVPDFQVKRTGAYLKDPHQKITPYLKKSTRRRPSNSSMNKRDTASVRSEPTVTTELVTASMEQGQDTVPPSPQITPFKHANGREDIEMTVTPNQMILK</sequence>